<keyword evidence="10" id="KW-1185">Reference proteome</keyword>
<dbReference type="PANTHER" id="PTHR46174">
    <property type="entry name" value="CXXC-TYPE ZINC FINGER PROTEIN 1"/>
    <property type="match status" value="1"/>
</dbReference>
<dbReference type="InterPro" id="IPR001965">
    <property type="entry name" value="Znf_PHD"/>
</dbReference>
<evidence type="ECO:0000256" key="5">
    <source>
        <dbReference type="ARBA" id="ARBA00023242"/>
    </source>
</evidence>
<comment type="subcellular location">
    <subcellularLocation>
        <location evidence="1">Nucleus</location>
    </subcellularLocation>
</comment>
<dbReference type="InterPro" id="IPR019786">
    <property type="entry name" value="Zinc_finger_PHD-type_CS"/>
</dbReference>
<evidence type="ECO:0000256" key="4">
    <source>
        <dbReference type="ARBA" id="ARBA00022833"/>
    </source>
</evidence>
<evidence type="ECO:0000256" key="7">
    <source>
        <dbReference type="SAM" id="MobiDB-lite"/>
    </source>
</evidence>
<dbReference type="EMBL" id="JBICCN010000118">
    <property type="protein sequence ID" value="KAL3092418.1"/>
    <property type="molecule type" value="Genomic_DNA"/>
</dbReference>
<dbReference type="PANTHER" id="PTHR46174:SF1">
    <property type="entry name" value="CXXC-TYPE ZINC FINGER PROTEIN 1"/>
    <property type="match status" value="1"/>
</dbReference>
<name>A0ABD2JP86_HETSC</name>
<dbReference type="InterPro" id="IPR013083">
    <property type="entry name" value="Znf_RING/FYVE/PHD"/>
</dbReference>
<evidence type="ECO:0000313" key="9">
    <source>
        <dbReference type="EMBL" id="KAL3092418.1"/>
    </source>
</evidence>
<dbReference type="SUPFAM" id="SSF57903">
    <property type="entry name" value="FYVE/PHD zinc finger"/>
    <property type="match status" value="2"/>
</dbReference>
<evidence type="ECO:0000259" key="8">
    <source>
        <dbReference type="PROSITE" id="PS50016"/>
    </source>
</evidence>
<comment type="caution">
    <text evidence="9">The sequence shown here is derived from an EMBL/GenBank/DDBJ whole genome shotgun (WGS) entry which is preliminary data.</text>
</comment>
<feature type="region of interest" description="Disordered" evidence="7">
    <location>
        <begin position="100"/>
        <end position="126"/>
    </location>
</feature>
<proteinExistence type="predicted"/>
<dbReference type="GO" id="GO:0008270">
    <property type="term" value="F:zinc ion binding"/>
    <property type="evidence" value="ECO:0007669"/>
    <property type="project" value="UniProtKB-KW"/>
</dbReference>
<evidence type="ECO:0000256" key="1">
    <source>
        <dbReference type="ARBA" id="ARBA00004123"/>
    </source>
</evidence>
<evidence type="ECO:0000256" key="6">
    <source>
        <dbReference type="PROSITE-ProRule" id="PRU00146"/>
    </source>
</evidence>
<dbReference type="GO" id="GO:0005634">
    <property type="term" value="C:nucleus"/>
    <property type="evidence" value="ECO:0007669"/>
    <property type="project" value="UniProtKB-SubCell"/>
</dbReference>
<reference evidence="9 10" key="1">
    <citation type="submission" date="2024-10" db="EMBL/GenBank/DDBJ databases">
        <authorList>
            <person name="Kim D."/>
        </authorList>
    </citation>
    <scope>NUCLEOTIDE SEQUENCE [LARGE SCALE GENOMIC DNA]</scope>
    <source>
        <strain evidence="9">Taebaek</strain>
    </source>
</reference>
<keyword evidence="3 6" id="KW-0863">Zinc-finger</keyword>
<dbReference type="InterPro" id="IPR037869">
    <property type="entry name" value="Spp1/CFP1"/>
</dbReference>
<evidence type="ECO:0000256" key="3">
    <source>
        <dbReference type="ARBA" id="ARBA00022771"/>
    </source>
</evidence>
<dbReference type="Gene3D" id="3.30.40.10">
    <property type="entry name" value="Zinc/RING finger domain, C3HC4 (zinc finger)"/>
    <property type="match status" value="2"/>
</dbReference>
<keyword evidence="5" id="KW-0539">Nucleus</keyword>
<dbReference type="PROSITE" id="PS50016">
    <property type="entry name" value="ZF_PHD_2"/>
    <property type="match status" value="1"/>
</dbReference>
<dbReference type="AlphaFoldDB" id="A0ABD2JP86"/>
<feature type="compositionally biased region" description="Low complexity" evidence="7">
    <location>
        <begin position="140"/>
        <end position="162"/>
    </location>
</feature>
<protein>
    <recommendedName>
        <fullName evidence="8">PHD-type domain-containing protein</fullName>
    </recommendedName>
</protein>
<feature type="compositionally biased region" description="Basic and acidic residues" evidence="7">
    <location>
        <begin position="303"/>
        <end position="313"/>
    </location>
</feature>
<gene>
    <name evidence="9" type="ORF">niasHS_007627</name>
</gene>
<keyword evidence="2" id="KW-0479">Metal-binding</keyword>
<evidence type="ECO:0000256" key="2">
    <source>
        <dbReference type="ARBA" id="ARBA00022723"/>
    </source>
</evidence>
<sequence length="465" mass="51323">MPPPLYLSPIIEVIRCQICAHSQFVQKDAQLVPRDQLWAHIAAHINYGPTSEKNERLEQMCQREYEHCICVDFAERLGHLSGEDGHRQHEQQQSNMMTFPAAAAAPPPPHFASTNPNLRSLSSNSSSCLPPSSFADALPSLAPSSSSSKSVSSSSSISGAAANNGPADKAIGPSGAKAIKLERVVPSDCLSVAEKVDVNPRMDNNEEEATHFYNNTQLMEMEEAENEADHRHQQTESAGESGTKETTERASRKRTTDECRTKTPQGNKRRSCSTGRPKPTLNATPSSVGGTTKKGGSQSQVKGTDDGRTEKGTPSEAAQSRQKKDNTNGNKNCGLCKKALKSTSVRCSKCKGRFHGKCVKIRPQEAKRIPYWQCPKCQLEEKGAEEEEDEDIQQMYCSCLMPDNKEKYIACDGCNEWFHPKCVKLTQQSIEALGDAPFLCKKCRVRPRKWFDDKMARATKMEPES</sequence>
<dbReference type="Pfam" id="PF00628">
    <property type="entry name" value="PHD"/>
    <property type="match status" value="2"/>
</dbReference>
<feature type="compositionally biased region" description="Low complexity" evidence="7">
    <location>
        <begin position="113"/>
        <end position="126"/>
    </location>
</feature>
<evidence type="ECO:0000313" key="10">
    <source>
        <dbReference type="Proteomes" id="UP001620645"/>
    </source>
</evidence>
<dbReference type="SMART" id="SM00249">
    <property type="entry name" value="PHD"/>
    <property type="match status" value="2"/>
</dbReference>
<feature type="compositionally biased region" description="Low complexity" evidence="7">
    <location>
        <begin position="286"/>
        <end position="300"/>
    </location>
</feature>
<keyword evidence="4" id="KW-0862">Zinc</keyword>
<feature type="region of interest" description="Disordered" evidence="7">
    <location>
        <begin position="222"/>
        <end position="327"/>
    </location>
</feature>
<accession>A0ABD2JP86</accession>
<dbReference type="InterPro" id="IPR011011">
    <property type="entry name" value="Znf_FYVE_PHD"/>
</dbReference>
<dbReference type="PROSITE" id="PS01359">
    <property type="entry name" value="ZF_PHD_1"/>
    <property type="match status" value="2"/>
</dbReference>
<feature type="domain" description="PHD-type" evidence="8">
    <location>
        <begin position="371"/>
        <end position="446"/>
    </location>
</feature>
<feature type="compositionally biased region" description="Basic and acidic residues" evidence="7">
    <location>
        <begin position="242"/>
        <end position="261"/>
    </location>
</feature>
<feature type="region of interest" description="Disordered" evidence="7">
    <location>
        <begin position="140"/>
        <end position="170"/>
    </location>
</feature>
<organism evidence="9 10">
    <name type="scientific">Heterodera schachtii</name>
    <name type="common">Sugarbeet cyst nematode worm</name>
    <name type="synonym">Tylenchus schachtii</name>
    <dbReference type="NCBI Taxonomy" id="97005"/>
    <lineage>
        <taxon>Eukaryota</taxon>
        <taxon>Metazoa</taxon>
        <taxon>Ecdysozoa</taxon>
        <taxon>Nematoda</taxon>
        <taxon>Chromadorea</taxon>
        <taxon>Rhabditida</taxon>
        <taxon>Tylenchina</taxon>
        <taxon>Tylenchomorpha</taxon>
        <taxon>Tylenchoidea</taxon>
        <taxon>Heteroderidae</taxon>
        <taxon>Heteroderinae</taxon>
        <taxon>Heterodera</taxon>
    </lineage>
</organism>
<dbReference type="InterPro" id="IPR019787">
    <property type="entry name" value="Znf_PHD-finger"/>
</dbReference>
<dbReference type="Proteomes" id="UP001620645">
    <property type="component" value="Unassembled WGS sequence"/>
</dbReference>